<organism evidence="1 2">
    <name type="scientific">Elysia crispata</name>
    <name type="common">lettuce slug</name>
    <dbReference type="NCBI Taxonomy" id="231223"/>
    <lineage>
        <taxon>Eukaryota</taxon>
        <taxon>Metazoa</taxon>
        <taxon>Spiralia</taxon>
        <taxon>Lophotrochozoa</taxon>
        <taxon>Mollusca</taxon>
        <taxon>Gastropoda</taxon>
        <taxon>Heterobranchia</taxon>
        <taxon>Euthyneura</taxon>
        <taxon>Panpulmonata</taxon>
        <taxon>Sacoglossa</taxon>
        <taxon>Placobranchoidea</taxon>
        <taxon>Plakobranchidae</taxon>
        <taxon>Elysia</taxon>
    </lineage>
</organism>
<reference evidence="1" key="1">
    <citation type="journal article" date="2023" name="G3 (Bethesda)">
        <title>A reference genome for the long-term kleptoplast-retaining sea slug Elysia crispata morphotype clarki.</title>
        <authorList>
            <person name="Eastman K.E."/>
            <person name="Pendleton A.L."/>
            <person name="Shaikh M.A."/>
            <person name="Suttiyut T."/>
            <person name="Ogas R."/>
            <person name="Tomko P."/>
            <person name="Gavelis G."/>
            <person name="Widhalm J.R."/>
            <person name="Wisecaver J.H."/>
        </authorList>
    </citation>
    <scope>NUCLEOTIDE SEQUENCE</scope>
    <source>
        <strain evidence="1">ECLA1</strain>
    </source>
</reference>
<dbReference type="EMBL" id="JAWDGP010002895">
    <property type="protein sequence ID" value="KAK3778640.1"/>
    <property type="molecule type" value="Genomic_DNA"/>
</dbReference>
<dbReference type="AlphaFoldDB" id="A0AAE0ZZV4"/>
<proteinExistence type="predicted"/>
<evidence type="ECO:0000313" key="2">
    <source>
        <dbReference type="Proteomes" id="UP001283361"/>
    </source>
</evidence>
<comment type="caution">
    <text evidence="1">The sequence shown here is derived from an EMBL/GenBank/DDBJ whole genome shotgun (WGS) entry which is preliminary data.</text>
</comment>
<evidence type="ECO:0000313" key="1">
    <source>
        <dbReference type="EMBL" id="KAK3778640.1"/>
    </source>
</evidence>
<dbReference type="Proteomes" id="UP001283361">
    <property type="component" value="Unassembled WGS sequence"/>
</dbReference>
<sequence length="115" mass="12975">MYPMFTSVADIGFPSISTKFPTAIPLPLPVLNYQSFNPQLPYFRTKLPGIGLVYKSISTGKSPSSISRDWYLWRTYQPCPVHNLPRLSSPLQSAPIFHMSHRAMLIVNFIDGLTC</sequence>
<protein>
    <submittedName>
        <fullName evidence="1">Uncharacterized protein</fullName>
    </submittedName>
</protein>
<gene>
    <name evidence="1" type="ORF">RRG08_012916</name>
</gene>
<keyword evidence="2" id="KW-1185">Reference proteome</keyword>
<accession>A0AAE0ZZV4</accession>
<name>A0AAE0ZZV4_9GAST</name>